<organism evidence="8 9">
    <name type="scientific">Linnemannia gamsii</name>
    <dbReference type="NCBI Taxonomy" id="64522"/>
    <lineage>
        <taxon>Eukaryota</taxon>
        <taxon>Fungi</taxon>
        <taxon>Fungi incertae sedis</taxon>
        <taxon>Mucoromycota</taxon>
        <taxon>Mortierellomycotina</taxon>
        <taxon>Mortierellomycetes</taxon>
        <taxon>Mortierellales</taxon>
        <taxon>Mortierellaceae</taxon>
        <taxon>Linnemannia</taxon>
    </lineage>
</organism>
<comment type="subcellular location">
    <subcellularLocation>
        <location evidence="1">Membrane</location>
        <topology evidence="1">Multi-pass membrane protein</topology>
    </subcellularLocation>
</comment>
<feature type="compositionally biased region" description="Acidic residues" evidence="5">
    <location>
        <begin position="104"/>
        <end position="116"/>
    </location>
</feature>
<accession>A0ABQ7JVU1</accession>
<feature type="transmembrane region" description="Helical" evidence="6">
    <location>
        <begin position="593"/>
        <end position="615"/>
    </location>
</feature>
<reference evidence="8 9" key="1">
    <citation type="journal article" date="2020" name="Fungal Divers.">
        <title>Resolving the Mortierellaceae phylogeny through synthesis of multi-gene phylogenetics and phylogenomics.</title>
        <authorList>
            <person name="Vandepol N."/>
            <person name="Liber J."/>
            <person name="Desiro A."/>
            <person name="Na H."/>
            <person name="Kennedy M."/>
            <person name="Barry K."/>
            <person name="Grigoriev I.V."/>
            <person name="Miller A.N."/>
            <person name="O'Donnell K."/>
            <person name="Stajich J.E."/>
            <person name="Bonito G."/>
        </authorList>
    </citation>
    <scope>NUCLEOTIDE SEQUENCE [LARGE SCALE GENOMIC DNA]</scope>
    <source>
        <strain evidence="8 9">AD045</strain>
    </source>
</reference>
<feature type="transmembrane region" description="Helical" evidence="6">
    <location>
        <begin position="557"/>
        <end position="581"/>
    </location>
</feature>
<feature type="transmembrane region" description="Helical" evidence="6">
    <location>
        <begin position="335"/>
        <end position="355"/>
    </location>
</feature>
<feature type="compositionally biased region" description="Basic and acidic residues" evidence="5">
    <location>
        <begin position="670"/>
        <end position="682"/>
    </location>
</feature>
<feature type="compositionally biased region" description="Acidic residues" evidence="5">
    <location>
        <begin position="165"/>
        <end position="177"/>
    </location>
</feature>
<feature type="transmembrane region" description="Helical" evidence="6">
    <location>
        <begin position="526"/>
        <end position="545"/>
    </location>
</feature>
<feature type="compositionally biased region" description="Gly residues" evidence="5">
    <location>
        <begin position="297"/>
        <end position="307"/>
    </location>
</feature>
<evidence type="ECO:0000256" key="2">
    <source>
        <dbReference type="ARBA" id="ARBA00022692"/>
    </source>
</evidence>
<dbReference type="Pfam" id="PF03151">
    <property type="entry name" value="TPT"/>
    <property type="match status" value="1"/>
</dbReference>
<keyword evidence="2 6" id="KW-0812">Transmembrane</keyword>
<evidence type="ECO:0000256" key="1">
    <source>
        <dbReference type="ARBA" id="ARBA00004141"/>
    </source>
</evidence>
<evidence type="ECO:0000259" key="7">
    <source>
        <dbReference type="Pfam" id="PF03151"/>
    </source>
</evidence>
<keyword evidence="9" id="KW-1185">Reference proteome</keyword>
<dbReference type="Proteomes" id="UP001194696">
    <property type="component" value="Unassembled WGS sequence"/>
</dbReference>
<evidence type="ECO:0000256" key="4">
    <source>
        <dbReference type="ARBA" id="ARBA00023136"/>
    </source>
</evidence>
<feature type="compositionally biased region" description="Basic residues" evidence="5">
    <location>
        <begin position="86"/>
        <end position="97"/>
    </location>
</feature>
<feature type="transmembrane region" description="Helical" evidence="6">
    <location>
        <begin position="375"/>
        <end position="394"/>
    </location>
</feature>
<evidence type="ECO:0000313" key="8">
    <source>
        <dbReference type="EMBL" id="KAG0285883.1"/>
    </source>
</evidence>
<evidence type="ECO:0000256" key="6">
    <source>
        <dbReference type="SAM" id="Phobius"/>
    </source>
</evidence>
<keyword evidence="3 6" id="KW-1133">Transmembrane helix</keyword>
<proteinExistence type="predicted"/>
<feature type="transmembrane region" description="Helical" evidence="6">
    <location>
        <begin position="621"/>
        <end position="640"/>
    </location>
</feature>
<feature type="region of interest" description="Disordered" evidence="5">
    <location>
        <begin position="221"/>
        <end position="309"/>
    </location>
</feature>
<feature type="compositionally biased region" description="Acidic residues" evidence="5">
    <location>
        <begin position="128"/>
        <end position="141"/>
    </location>
</feature>
<dbReference type="PANTHER" id="PTHR11132">
    <property type="entry name" value="SOLUTE CARRIER FAMILY 35"/>
    <property type="match status" value="1"/>
</dbReference>
<feature type="transmembrane region" description="Helical" evidence="6">
    <location>
        <begin position="433"/>
        <end position="454"/>
    </location>
</feature>
<gene>
    <name evidence="8" type="primary">CAS42_3</name>
    <name evidence="8" type="ORF">BGZ96_009941</name>
</gene>
<sequence length="772" mass="84047">MTAAQQTPPPPPAGAGPAREVASSRSQNPFDVTEEEDPFQPQFNHEHEHRQQQHSQSFIDTTADSYAPVPSALANVKNPFADDHHHHQSGGRGRGHARGVSDYDSFESDNSDETDYSDSYSDYTSSSGDDDGFGGTDSEDDGGVHGSNKKKRTGALTDTSYREADDGDDGDDDDNGQEDTQQLLLSSNNTRMGGMGMGMRVGETGTGTMIGLDLEPHGDGRAFTFGHQKDDDYDTLPLATVNSRDRRRRRRRHHQKKEGGGSHEENEDDDVDETGGIGRSGKRKSGSGKKKRRRDGGTGAGGGGGDGDNTPVLGLGAIRAEQVAAIAKKQVRVQMAWNVFYVFAWYSCSTALSFYNKWLFSPQHHNFQFPLFTTSLHMVAQFTLSSITLFLLPAMRPKAKPSPKDFGTKIMPCAVASGLDIGLSNSSLKTITLAFYTMCKSSSLAFVLMFAFIFRLERPTWTLAGVIGVICVGLFMMVMSEVDFVLIGFIQVMAASVLGGLRWSLTQMLLERTNTKSGSLANPISTIFFLSPIMGVCLCIVAAIFEGFGTIFGSPFFATAGSTVSTLGLLFLGGIFAFMMVLAEFNLIARTSVVTLSVLGIIKEVVTIVISSLVFHDHLTVVNILGLFVTLTGIGFYHFMKLRQMKSKARRAAKELADAELANAVKKKERALERQRRREEKQHARRNKNDGLGLKMSGGTTDPAFEDDDNPFRDLRVERGGEEELPWNHSLPSVAAATTLQQQQQQQQQDAFVLDDDEVVVVGPAAVAGGGK</sequence>
<protein>
    <submittedName>
        <fullName evidence="8">Triose-phosphate Transporter</fullName>
    </submittedName>
</protein>
<dbReference type="InterPro" id="IPR004853">
    <property type="entry name" value="Sugar_P_trans_dom"/>
</dbReference>
<comment type="caution">
    <text evidence="8">The sequence shown here is derived from an EMBL/GenBank/DDBJ whole genome shotgun (WGS) entry which is preliminary data.</text>
</comment>
<feature type="compositionally biased region" description="Basic residues" evidence="5">
    <location>
        <begin position="280"/>
        <end position="294"/>
    </location>
</feature>
<feature type="domain" description="Sugar phosphate transporter" evidence="7">
    <location>
        <begin position="340"/>
        <end position="637"/>
    </location>
</feature>
<feature type="transmembrane region" description="Helical" evidence="6">
    <location>
        <begin position="461"/>
        <end position="478"/>
    </location>
</feature>
<dbReference type="InterPro" id="IPR037185">
    <property type="entry name" value="EmrE-like"/>
</dbReference>
<feature type="transmembrane region" description="Helical" evidence="6">
    <location>
        <begin position="484"/>
        <end position="505"/>
    </location>
</feature>
<feature type="compositionally biased region" description="Basic residues" evidence="5">
    <location>
        <begin position="245"/>
        <end position="256"/>
    </location>
</feature>
<feature type="region of interest" description="Disordered" evidence="5">
    <location>
        <begin position="1"/>
        <end position="179"/>
    </location>
</feature>
<evidence type="ECO:0000256" key="3">
    <source>
        <dbReference type="ARBA" id="ARBA00022989"/>
    </source>
</evidence>
<dbReference type="InterPro" id="IPR050186">
    <property type="entry name" value="TPT_transporter"/>
</dbReference>
<name>A0ABQ7JVU1_9FUNG</name>
<dbReference type="EMBL" id="JAAAIM010000624">
    <property type="protein sequence ID" value="KAG0285883.1"/>
    <property type="molecule type" value="Genomic_DNA"/>
</dbReference>
<feature type="compositionally biased region" description="Low complexity" evidence="5">
    <location>
        <begin position="117"/>
        <end position="127"/>
    </location>
</feature>
<evidence type="ECO:0000256" key="5">
    <source>
        <dbReference type="SAM" id="MobiDB-lite"/>
    </source>
</evidence>
<feature type="region of interest" description="Disordered" evidence="5">
    <location>
        <begin position="668"/>
        <end position="709"/>
    </location>
</feature>
<keyword evidence="4 6" id="KW-0472">Membrane</keyword>
<evidence type="ECO:0000313" key="9">
    <source>
        <dbReference type="Proteomes" id="UP001194696"/>
    </source>
</evidence>
<dbReference type="SUPFAM" id="SSF103481">
    <property type="entry name" value="Multidrug resistance efflux transporter EmrE"/>
    <property type="match status" value="1"/>
</dbReference>